<dbReference type="Proteomes" id="UP000318509">
    <property type="component" value="Unassembled WGS sequence"/>
</dbReference>
<dbReference type="EMBL" id="VBAK01000181">
    <property type="protein sequence ID" value="TMI86797.1"/>
    <property type="molecule type" value="Genomic_DNA"/>
</dbReference>
<gene>
    <name evidence="2" type="ORF">E6H00_17470</name>
</gene>
<accession>A0A537JTD6</accession>
<dbReference type="InterPro" id="IPR002491">
    <property type="entry name" value="ABC_transptr_periplasmic_BD"/>
</dbReference>
<feature type="domain" description="Fe/B12 periplasmic-binding" evidence="1">
    <location>
        <begin position="2"/>
        <end position="287"/>
    </location>
</feature>
<dbReference type="AlphaFoldDB" id="A0A537JTD6"/>
<comment type="caution">
    <text evidence="2">The sequence shown here is derived from an EMBL/GenBank/DDBJ whole genome shotgun (WGS) entry which is preliminary data.</text>
</comment>
<dbReference type="PANTHER" id="PTHR42860:SF1">
    <property type="entry name" value="VITAMIN B12-BINDING PROTEIN"/>
    <property type="match status" value="1"/>
</dbReference>
<dbReference type="Pfam" id="PF01497">
    <property type="entry name" value="Peripla_BP_2"/>
    <property type="match status" value="1"/>
</dbReference>
<dbReference type="PANTHER" id="PTHR42860">
    <property type="entry name" value="VITAMIN B12-BINDING PROTEIN"/>
    <property type="match status" value="1"/>
</dbReference>
<proteinExistence type="predicted"/>
<name>A0A537JTD6_9BACT</name>
<protein>
    <submittedName>
        <fullName evidence="2">Cobalamin-binding protein</fullName>
    </submittedName>
</protein>
<sequence>MRIVSLLPSATEILCALGLADQVVGISHACDYPARITNRPRLTRSVLREDLASGEIHRRVQESAAGRARLYELDGDLLARLQPDLIVTQDQCSVCAVGKSDVDDAVTFNGCDARVVVLRATRFREVMDDILMVGSATGREEAAGALTARMRVRLEDVRRGIAQARRPRVLCLSWFDPLMAASHWMTDIVECAGGVDDLGAGNRGSTPLEPGRLVSYDPETIVLMPCDFGLERTMREWRKPAVQGLCGGLNAVRNGRVYAVKGSLFHRPGPRLVDGVELLAGVLHPLRVRHDHSREAIRTVA</sequence>
<evidence type="ECO:0000313" key="2">
    <source>
        <dbReference type="EMBL" id="TMI86797.1"/>
    </source>
</evidence>
<organism evidence="2 3">
    <name type="scientific">Candidatus Segetimicrobium genomatis</name>
    <dbReference type="NCBI Taxonomy" id="2569760"/>
    <lineage>
        <taxon>Bacteria</taxon>
        <taxon>Bacillati</taxon>
        <taxon>Candidatus Sysuimicrobiota</taxon>
        <taxon>Candidatus Sysuimicrobiia</taxon>
        <taxon>Candidatus Sysuimicrobiales</taxon>
        <taxon>Candidatus Segetimicrobiaceae</taxon>
        <taxon>Candidatus Segetimicrobium</taxon>
    </lineage>
</organism>
<dbReference type="InterPro" id="IPR051030">
    <property type="entry name" value="Vitamin_B12-ABC_binding"/>
</dbReference>
<evidence type="ECO:0000259" key="1">
    <source>
        <dbReference type="PROSITE" id="PS50983"/>
    </source>
</evidence>
<dbReference type="SUPFAM" id="SSF53807">
    <property type="entry name" value="Helical backbone' metal receptor"/>
    <property type="match status" value="1"/>
</dbReference>
<evidence type="ECO:0000313" key="3">
    <source>
        <dbReference type="Proteomes" id="UP000318509"/>
    </source>
</evidence>
<dbReference type="Gene3D" id="3.40.50.1980">
    <property type="entry name" value="Nitrogenase molybdenum iron protein domain"/>
    <property type="match status" value="2"/>
</dbReference>
<reference evidence="2 3" key="1">
    <citation type="journal article" date="2019" name="Nat. Microbiol.">
        <title>Mediterranean grassland soil C-N compound turnover is dependent on rainfall and depth, and is mediated by genomically divergent microorganisms.</title>
        <authorList>
            <person name="Diamond S."/>
            <person name="Andeer P.F."/>
            <person name="Li Z."/>
            <person name="Crits-Christoph A."/>
            <person name="Burstein D."/>
            <person name="Anantharaman K."/>
            <person name="Lane K.R."/>
            <person name="Thomas B.C."/>
            <person name="Pan C."/>
            <person name="Northen T.R."/>
            <person name="Banfield J.F."/>
        </authorList>
    </citation>
    <scope>NUCLEOTIDE SEQUENCE [LARGE SCALE GENOMIC DNA]</scope>
    <source>
        <strain evidence="2">NP_3</strain>
    </source>
</reference>
<dbReference type="PROSITE" id="PS50983">
    <property type="entry name" value="FE_B12_PBP"/>
    <property type="match status" value="1"/>
</dbReference>